<proteinExistence type="predicted"/>
<feature type="transmembrane region" description="Helical" evidence="1">
    <location>
        <begin position="47"/>
        <end position="69"/>
    </location>
</feature>
<dbReference type="AlphaFoldDB" id="A0A2P5FX59"/>
<reference evidence="3" key="1">
    <citation type="submission" date="2016-06" db="EMBL/GenBank/DDBJ databases">
        <title>Parallel loss of symbiosis genes in relatives of nitrogen-fixing non-legume Parasponia.</title>
        <authorList>
            <person name="Van Velzen R."/>
            <person name="Holmer R."/>
            <person name="Bu F."/>
            <person name="Rutten L."/>
            <person name="Van Zeijl A."/>
            <person name="Liu W."/>
            <person name="Santuari L."/>
            <person name="Cao Q."/>
            <person name="Sharma T."/>
            <person name="Shen D."/>
            <person name="Roswanjaya Y."/>
            <person name="Wardhani T."/>
            <person name="Kalhor M.S."/>
            <person name="Jansen J."/>
            <person name="Van den Hoogen J."/>
            <person name="Gungor B."/>
            <person name="Hartog M."/>
            <person name="Hontelez J."/>
            <person name="Verver J."/>
            <person name="Yang W.-C."/>
            <person name="Schijlen E."/>
            <person name="Repin R."/>
            <person name="Schilthuizen M."/>
            <person name="Schranz E."/>
            <person name="Heidstra R."/>
            <person name="Miyata K."/>
            <person name="Fedorova E."/>
            <person name="Kohlen W."/>
            <person name="Bisseling T."/>
            <person name="Smit S."/>
            <person name="Geurts R."/>
        </authorList>
    </citation>
    <scope>NUCLEOTIDE SEQUENCE [LARGE SCALE GENOMIC DNA]</scope>
    <source>
        <strain evidence="3">cv. RG33-2</strain>
    </source>
</reference>
<gene>
    <name evidence="2" type="ORF">TorRG33x02_013700</name>
</gene>
<keyword evidence="1" id="KW-1133">Transmembrane helix</keyword>
<protein>
    <submittedName>
        <fullName evidence="2">Uncharacterized protein</fullName>
    </submittedName>
</protein>
<keyword evidence="1" id="KW-0812">Transmembrane</keyword>
<dbReference type="Proteomes" id="UP000237000">
    <property type="component" value="Unassembled WGS sequence"/>
</dbReference>
<evidence type="ECO:0000256" key="1">
    <source>
        <dbReference type="SAM" id="Phobius"/>
    </source>
</evidence>
<organism evidence="2 3">
    <name type="scientific">Trema orientale</name>
    <name type="common">Charcoal tree</name>
    <name type="synonym">Celtis orientalis</name>
    <dbReference type="NCBI Taxonomy" id="63057"/>
    <lineage>
        <taxon>Eukaryota</taxon>
        <taxon>Viridiplantae</taxon>
        <taxon>Streptophyta</taxon>
        <taxon>Embryophyta</taxon>
        <taxon>Tracheophyta</taxon>
        <taxon>Spermatophyta</taxon>
        <taxon>Magnoliopsida</taxon>
        <taxon>eudicotyledons</taxon>
        <taxon>Gunneridae</taxon>
        <taxon>Pentapetalae</taxon>
        <taxon>rosids</taxon>
        <taxon>fabids</taxon>
        <taxon>Rosales</taxon>
        <taxon>Cannabaceae</taxon>
        <taxon>Trema</taxon>
    </lineage>
</organism>
<keyword evidence="3" id="KW-1185">Reference proteome</keyword>
<evidence type="ECO:0000313" key="3">
    <source>
        <dbReference type="Proteomes" id="UP000237000"/>
    </source>
</evidence>
<sequence length="121" mass="13430">MVTTSFFGIVGTTSNVRAATTLTACCSAQKNAHRSGSRGDRGKRRPYVWFSILAFFSSITFDQLLLGWLPSSMTELTANEARLNQESETQLQTTRKGSTTITEYFQATTFGMQDKDRIGLD</sequence>
<dbReference type="InParanoid" id="A0A2P5FX59"/>
<dbReference type="EMBL" id="JXTC01000004">
    <property type="protein sequence ID" value="POO02386.1"/>
    <property type="molecule type" value="Genomic_DNA"/>
</dbReference>
<comment type="caution">
    <text evidence="2">The sequence shown here is derived from an EMBL/GenBank/DDBJ whole genome shotgun (WGS) entry which is preliminary data.</text>
</comment>
<keyword evidence="1" id="KW-0472">Membrane</keyword>
<evidence type="ECO:0000313" key="2">
    <source>
        <dbReference type="EMBL" id="POO02386.1"/>
    </source>
</evidence>
<name>A0A2P5FX59_TREOI</name>
<accession>A0A2P5FX59</accession>